<dbReference type="Pfam" id="PF13561">
    <property type="entry name" value="adh_short_C2"/>
    <property type="match status" value="1"/>
</dbReference>
<reference evidence="4 7" key="2">
    <citation type="submission" date="2018-10" db="EMBL/GenBank/DDBJ databases">
        <title>Sequencing the genomes of 1000 actinobacteria strains.</title>
        <authorList>
            <person name="Klenk H.-P."/>
        </authorList>
    </citation>
    <scope>NUCLEOTIDE SEQUENCE [LARGE SCALE GENOMIC DNA]</scope>
    <source>
        <strain evidence="4 7">DSM 45119</strain>
    </source>
</reference>
<dbReference type="PRINTS" id="PR00081">
    <property type="entry name" value="GDHRDH"/>
</dbReference>
<dbReference type="PANTHER" id="PTHR42760:SF115">
    <property type="entry name" value="3-OXOACYL-[ACYL-CARRIER-PROTEIN] REDUCTASE FABG"/>
    <property type="match status" value="1"/>
</dbReference>
<organism evidence="5 6">
    <name type="scientific">Saccharopolyspora antimicrobica</name>
    <dbReference type="NCBI Taxonomy" id="455193"/>
    <lineage>
        <taxon>Bacteria</taxon>
        <taxon>Bacillati</taxon>
        <taxon>Actinomycetota</taxon>
        <taxon>Actinomycetes</taxon>
        <taxon>Pseudonocardiales</taxon>
        <taxon>Pseudonocardiaceae</taxon>
        <taxon>Saccharopolyspora</taxon>
    </lineage>
</organism>
<dbReference type="InterPro" id="IPR020904">
    <property type="entry name" value="Sc_DH/Rdtase_CS"/>
</dbReference>
<evidence type="ECO:0000256" key="1">
    <source>
        <dbReference type="ARBA" id="ARBA00006484"/>
    </source>
</evidence>
<evidence type="ECO:0000256" key="2">
    <source>
        <dbReference type="ARBA" id="ARBA00023002"/>
    </source>
</evidence>
<dbReference type="PRINTS" id="PR00080">
    <property type="entry name" value="SDRFAMILY"/>
</dbReference>
<dbReference type="Gene3D" id="3.40.50.720">
    <property type="entry name" value="NAD(P)-binding Rossmann-like Domain"/>
    <property type="match status" value="1"/>
</dbReference>
<evidence type="ECO:0000313" key="6">
    <source>
        <dbReference type="Proteomes" id="UP000199398"/>
    </source>
</evidence>
<dbReference type="STRING" id="455193.SAMN05421805_102577"/>
<sequence>MTSDGITCPDLRGKSVAVTGGARGLGLAMVEAFARNGCHVLLVDVDAAELERVQEHLSAECPQQTVSVAAVSVAEAEAVADALADFAERTGSLDVLVNNAGISANVPSLDLDVDRWRRVIDVNLTGVFVCAQAAGRIMRTQGAGVVLNISSMYGVVSAAERASYCASKAAVASLTKVLAVEWAAHGIRVNAIGPGYVETDLLSSLAEQGRLDLDVLRRRTPSGRLGSTGDIAQLALFLSSAASANITGQVVVSDGGWTADGFGVA</sequence>
<reference evidence="5 6" key="1">
    <citation type="submission" date="2016-10" db="EMBL/GenBank/DDBJ databases">
        <authorList>
            <person name="de Groot N.N."/>
        </authorList>
    </citation>
    <scope>NUCLEOTIDE SEQUENCE [LARGE SCALE GENOMIC DNA]</scope>
    <source>
        <strain evidence="5 6">CPCC 201259</strain>
    </source>
</reference>
<keyword evidence="7" id="KW-1185">Reference proteome</keyword>
<dbReference type="GO" id="GO:0016616">
    <property type="term" value="F:oxidoreductase activity, acting on the CH-OH group of donors, NAD or NADP as acceptor"/>
    <property type="evidence" value="ECO:0007669"/>
    <property type="project" value="TreeGrafter"/>
</dbReference>
<evidence type="ECO:0000313" key="7">
    <source>
        <dbReference type="Proteomes" id="UP000270697"/>
    </source>
</evidence>
<keyword evidence="2" id="KW-0560">Oxidoreductase</keyword>
<dbReference type="FunFam" id="3.40.50.720:FF:000084">
    <property type="entry name" value="Short-chain dehydrogenase reductase"/>
    <property type="match status" value="1"/>
</dbReference>
<dbReference type="SUPFAM" id="SSF51735">
    <property type="entry name" value="NAD(P)-binding Rossmann-fold domains"/>
    <property type="match status" value="1"/>
</dbReference>
<evidence type="ECO:0000313" key="4">
    <source>
        <dbReference type="EMBL" id="RKT87023.1"/>
    </source>
</evidence>
<dbReference type="InterPro" id="IPR057326">
    <property type="entry name" value="KR_dom"/>
</dbReference>
<feature type="domain" description="Ketoreductase" evidence="3">
    <location>
        <begin position="14"/>
        <end position="195"/>
    </location>
</feature>
<dbReference type="EMBL" id="RBXX01000002">
    <property type="protein sequence ID" value="RKT87023.1"/>
    <property type="molecule type" value="Genomic_DNA"/>
</dbReference>
<dbReference type="Proteomes" id="UP000199398">
    <property type="component" value="Unassembled WGS sequence"/>
</dbReference>
<name>A0A1I4W828_9PSEU</name>
<dbReference type="InterPro" id="IPR036291">
    <property type="entry name" value="NAD(P)-bd_dom_sf"/>
</dbReference>
<proteinExistence type="inferred from homology"/>
<comment type="similarity">
    <text evidence="1">Belongs to the short-chain dehydrogenases/reductases (SDR) family.</text>
</comment>
<dbReference type="NCBIfam" id="NF005559">
    <property type="entry name" value="PRK07231.1"/>
    <property type="match status" value="1"/>
</dbReference>
<dbReference type="PROSITE" id="PS00061">
    <property type="entry name" value="ADH_SHORT"/>
    <property type="match status" value="1"/>
</dbReference>
<dbReference type="SMART" id="SM00822">
    <property type="entry name" value="PKS_KR"/>
    <property type="match status" value="1"/>
</dbReference>
<accession>A0A1I4W828</accession>
<evidence type="ECO:0000313" key="5">
    <source>
        <dbReference type="EMBL" id="SFN09552.1"/>
    </source>
</evidence>
<dbReference type="AlphaFoldDB" id="A0A1I4W828"/>
<dbReference type="RefSeq" id="WP_093149582.1">
    <property type="nucleotide sequence ID" value="NZ_FOUP01000002.1"/>
</dbReference>
<dbReference type="EMBL" id="FOUP01000002">
    <property type="protein sequence ID" value="SFN09552.1"/>
    <property type="molecule type" value="Genomic_DNA"/>
</dbReference>
<gene>
    <name evidence="4" type="ORF">ATL45_5408</name>
    <name evidence="5" type="ORF">SAMN05421805_102577</name>
</gene>
<dbReference type="OrthoDB" id="286404at2"/>
<dbReference type="PANTHER" id="PTHR42760">
    <property type="entry name" value="SHORT-CHAIN DEHYDROGENASES/REDUCTASES FAMILY MEMBER"/>
    <property type="match status" value="1"/>
</dbReference>
<dbReference type="InterPro" id="IPR002347">
    <property type="entry name" value="SDR_fam"/>
</dbReference>
<evidence type="ECO:0000259" key="3">
    <source>
        <dbReference type="SMART" id="SM00822"/>
    </source>
</evidence>
<dbReference type="Proteomes" id="UP000270697">
    <property type="component" value="Unassembled WGS sequence"/>
</dbReference>
<protein>
    <submittedName>
        <fullName evidence="4">NAD(P)-dependent dehydrogenase (Short-subunit alcohol dehydrogenase family)</fullName>
    </submittedName>
    <submittedName>
        <fullName evidence="5">NAD(P)-dependent dehydrogenase, short-chain alcohol dehydrogenase family</fullName>
    </submittedName>
</protein>